<evidence type="ECO:0000313" key="1">
    <source>
        <dbReference type="EMBL" id="ART91449.1"/>
    </source>
</evidence>
<protein>
    <submittedName>
        <fullName evidence="2">Uncharacterized protein fp9.015</fullName>
    </submittedName>
</protein>
<proteinExistence type="predicted"/>
<evidence type="ECO:0000313" key="3">
    <source>
        <dbReference type="EMBL" id="QRM13547.1"/>
    </source>
</evidence>
<dbReference type="KEGG" id="vg:1486734"/>
<accession>Q70HD5</accession>
<evidence type="ECO:0000313" key="5">
    <source>
        <dbReference type="Proteomes" id="UP000515929"/>
    </source>
</evidence>
<evidence type="ECO:0000313" key="2">
    <source>
        <dbReference type="EMBL" id="CAE52561.1"/>
    </source>
</evidence>
<dbReference type="Proteomes" id="UP000150838">
    <property type="component" value="Segment"/>
</dbReference>
<gene>
    <name evidence="2" type="primary">fp9.015</name>
    <name evidence="1" type="synonym">ORF015</name>
</gene>
<organismHost>
    <name type="scientific">Vertebrata</name>
    <name type="common">vertebrates</name>
    <dbReference type="NCBI Taxonomy" id="7742"/>
</organismHost>
<reference evidence="2 4" key="1">
    <citation type="journal article" date="2004" name="J. Gen. Virol.">
        <title>Comparison of the genome sequence of FP9, an attenuated, tissue culture-adapted European fowlpox virus, with those of virulent American and European viruses.</title>
        <authorList>
            <person name="Skinner M.A."/>
            <person name="Laidlaw S.M."/>
        </authorList>
    </citation>
    <scope>NUCLEOTIDE SEQUENCE [LARGE SCALE GENOMIC DNA]</scope>
    <source>
        <strain evidence="2">HP1-438 Munich</strain>
    </source>
</reference>
<sequence>MVILREISSEIKSCFNEVTPITNSMVFMQVNGTRPTPESILKAFDYDTKCKFMTSCIIFNIFIGCLHPDTEYVSGCTQYTTRDEILNMVDGEGKFYVEKLSPMSEFCLAMAPLVYNEDLKSNMTDTNKCKNVNKEEMFKPTYDNYRDYRDYRSYEPENLVKCVNPNDVYETKKILLY</sequence>
<dbReference type="Proteomes" id="UP000515929">
    <property type="component" value="Segment"/>
</dbReference>
<organism evidence="2 4">
    <name type="scientific">Fowlpox virus</name>
    <name type="common">FPV</name>
    <dbReference type="NCBI Taxonomy" id="10261"/>
    <lineage>
        <taxon>Viruses</taxon>
        <taxon>Varidnaviria</taxon>
        <taxon>Bamfordvirae</taxon>
        <taxon>Nucleocytoviricota</taxon>
        <taxon>Pokkesviricetes</taxon>
        <taxon>Chitovirales</taxon>
        <taxon>Poxviridae</taxon>
        <taxon>Chordopoxvirinae</taxon>
        <taxon>Avipoxvirus</taxon>
        <taxon>Avipoxvirus fowlpox</taxon>
    </lineage>
</organism>
<dbReference type="EMBL" id="AJ581527">
    <property type="protein sequence ID" value="CAE52561.1"/>
    <property type="molecule type" value="Genomic_DNA"/>
</dbReference>
<dbReference type="OrthoDB" id="36787at10239"/>
<dbReference type="RefSeq" id="NP_038978.1">
    <property type="nucleotide sequence ID" value="NC_002188.1"/>
</dbReference>
<reference evidence="3" key="3">
    <citation type="journal article" date="2021" name="Arch. Virol.">
        <title>Characterisation of an Australian fowlpox virus carrying a near-full-length provirus of reticuloendotheliosis virus.</title>
        <authorList>
            <person name="Sarker S."/>
            <person name="Athukorala A."/>
            <person name="Bowden T.R."/>
            <person name="Boyle D.B."/>
        </authorList>
    </citation>
    <scope>NUCLEOTIDE SEQUENCE</scope>
    <source>
        <strain evidence="3">FWPV-S</strain>
    </source>
</reference>
<reference evidence="1 5" key="2">
    <citation type="submission" date="2016-05" db="EMBL/GenBank/DDBJ databases">
        <title>The analysis of a fowlpox virus genome sequence.</title>
        <authorList>
            <person name="Zhao Y."/>
            <person name="Liu S."/>
        </authorList>
    </citation>
    <scope>NUCLEOTIDE SEQUENCE [LARGE SCALE GENOMIC DNA]</scope>
    <source>
        <strain evidence="1 5">NX10</strain>
    </source>
</reference>
<evidence type="ECO:0000313" key="4">
    <source>
        <dbReference type="Proteomes" id="UP000150838"/>
    </source>
</evidence>
<accession>A0A3G2VTV1</accession>
<dbReference type="EMBL" id="KX196452">
    <property type="protein sequence ID" value="ART91449.1"/>
    <property type="molecule type" value="Genomic_DNA"/>
</dbReference>
<dbReference type="Proteomes" id="UP000627101">
    <property type="component" value="Segment"/>
</dbReference>
<dbReference type="EMBL" id="MW142017">
    <property type="protein sequence ID" value="QRM13547.1"/>
    <property type="molecule type" value="Genomic_DNA"/>
</dbReference>
<name>A0A3G2VTV1_FOWPV</name>